<dbReference type="InParanoid" id="A0A218YVV1"/>
<reference evidence="1 2" key="1">
    <citation type="submission" date="2017-04" db="EMBL/GenBank/DDBJ databases">
        <title>Draft genome sequence of Marssonina coronaria NL1: causal agent of apple blotch.</title>
        <authorList>
            <person name="Cheng Q."/>
        </authorList>
    </citation>
    <scope>NUCLEOTIDE SEQUENCE [LARGE SCALE GENOMIC DNA]</scope>
    <source>
        <strain evidence="1 2">NL1</strain>
    </source>
</reference>
<protein>
    <submittedName>
        <fullName evidence="1">Uncharacterized protein</fullName>
    </submittedName>
</protein>
<evidence type="ECO:0000313" key="1">
    <source>
        <dbReference type="EMBL" id="OWO98863.1"/>
    </source>
</evidence>
<sequence length="89" mass="9532">MNNAVTRYRKISSSATADAQQRPVLRAEVKHFGQEAGDGILVADGALVPVVGDALVVWGVDGVMAKKDMSCCLVRLPSGPRMAKFPLHR</sequence>
<dbReference type="Proteomes" id="UP000242519">
    <property type="component" value="Unassembled WGS sequence"/>
</dbReference>
<organism evidence="1 2">
    <name type="scientific">Diplocarpon coronariae</name>
    <dbReference type="NCBI Taxonomy" id="2795749"/>
    <lineage>
        <taxon>Eukaryota</taxon>
        <taxon>Fungi</taxon>
        <taxon>Dikarya</taxon>
        <taxon>Ascomycota</taxon>
        <taxon>Pezizomycotina</taxon>
        <taxon>Leotiomycetes</taxon>
        <taxon>Helotiales</taxon>
        <taxon>Drepanopezizaceae</taxon>
        <taxon>Diplocarpon</taxon>
    </lineage>
</organism>
<name>A0A218YVV1_9HELO</name>
<comment type="caution">
    <text evidence="1">The sequence shown here is derived from an EMBL/GenBank/DDBJ whole genome shotgun (WGS) entry which is preliminary data.</text>
</comment>
<dbReference type="EMBL" id="MZNU01000377">
    <property type="protein sequence ID" value="OWO98863.1"/>
    <property type="molecule type" value="Genomic_DNA"/>
</dbReference>
<accession>A0A218YVV1</accession>
<evidence type="ECO:0000313" key="2">
    <source>
        <dbReference type="Proteomes" id="UP000242519"/>
    </source>
</evidence>
<keyword evidence="2" id="KW-1185">Reference proteome</keyword>
<gene>
    <name evidence="1" type="ORF">B2J93_7125</name>
</gene>
<dbReference type="AlphaFoldDB" id="A0A218YVV1"/>
<proteinExistence type="predicted"/>